<protein>
    <recommendedName>
        <fullName evidence="1">DUF7730 domain-containing protein</fullName>
    </recommendedName>
</protein>
<dbReference type="STRING" id="1047168.A0A0F4GHA4"/>
<evidence type="ECO:0000259" key="1">
    <source>
        <dbReference type="Pfam" id="PF24864"/>
    </source>
</evidence>
<dbReference type="AlphaFoldDB" id="A0A0F4GHA4"/>
<gene>
    <name evidence="2" type="ORF">TI39_contig632g00003</name>
</gene>
<reference evidence="2 3" key="1">
    <citation type="submission" date="2015-03" db="EMBL/GenBank/DDBJ databases">
        <title>RNA-seq based gene annotation and comparative genomics of four Zymoseptoria species reveal species-specific pathogenicity related genes and transposable element activity.</title>
        <authorList>
            <person name="Grandaubert J."/>
            <person name="Bhattacharyya A."/>
            <person name="Stukenbrock E.H."/>
        </authorList>
    </citation>
    <scope>NUCLEOTIDE SEQUENCE [LARGE SCALE GENOMIC DNA]</scope>
    <source>
        <strain evidence="2 3">Zb18110</strain>
    </source>
</reference>
<dbReference type="PANTHER" id="PTHR42085:SF8">
    <property type="entry name" value="F-BOX DOMAIN-CONTAINING PROTEIN"/>
    <property type="match status" value="1"/>
</dbReference>
<feature type="domain" description="DUF7730" evidence="1">
    <location>
        <begin position="12"/>
        <end position="110"/>
    </location>
</feature>
<dbReference type="PANTHER" id="PTHR42085">
    <property type="entry name" value="F-BOX DOMAIN-CONTAINING PROTEIN"/>
    <property type="match status" value="1"/>
</dbReference>
<dbReference type="Pfam" id="PF24864">
    <property type="entry name" value="DUF7730"/>
    <property type="match status" value="1"/>
</dbReference>
<dbReference type="OrthoDB" id="3635808at2759"/>
<keyword evidence="3" id="KW-1185">Reference proteome</keyword>
<organism evidence="2 3">
    <name type="scientific">Zymoseptoria brevis</name>
    <dbReference type="NCBI Taxonomy" id="1047168"/>
    <lineage>
        <taxon>Eukaryota</taxon>
        <taxon>Fungi</taxon>
        <taxon>Dikarya</taxon>
        <taxon>Ascomycota</taxon>
        <taxon>Pezizomycotina</taxon>
        <taxon>Dothideomycetes</taxon>
        <taxon>Dothideomycetidae</taxon>
        <taxon>Mycosphaerellales</taxon>
        <taxon>Mycosphaerellaceae</taxon>
        <taxon>Zymoseptoria</taxon>
    </lineage>
</organism>
<dbReference type="InterPro" id="IPR056632">
    <property type="entry name" value="DUF7730"/>
</dbReference>
<evidence type="ECO:0000313" key="3">
    <source>
        <dbReference type="Proteomes" id="UP000033647"/>
    </source>
</evidence>
<dbReference type="EMBL" id="LAFY01000624">
    <property type="protein sequence ID" value="KJX96402.1"/>
    <property type="molecule type" value="Genomic_DNA"/>
</dbReference>
<proteinExistence type="predicted"/>
<dbReference type="InterPro" id="IPR038883">
    <property type="entry name" value="AN11006-like"/>
</dbReference>
<accession>A0A0F4GHA4</accession>
<comment type="caution">
    <text evidence="2">The sequence shown here is derived from an EMBL/GenBank/DDBJ whole genome shotgun (WGS) entry which is preliminary data.</text>
</comment>
<sequence>MADSIGGKNILDLPVEIRMVIYDYLLTEEKPVEIDVIHRRKKCDELIRHGRQNKRDWKHRFKKWSRAKIQFVTIPPINTAILFVNKQIHAEAVQSLYGNNCFSFLGTTGLKQAVELLGDHA</sequence>
<evidence type="ECO:0000313" key="2">
    <source>
        <dbReference type="EMBL" id="KJX96402.1"/>
    </source>
</evidence>
<name>A0A0F4GHA4_9PEZI</name>
<dbReference type="Proteomes" id="UP000033647">
    <property type="component" value="Unassembled WGS sequence"/>
</dbReference>